<dbReference type="Proteomes" id="UP001153620">
    <property type="component" value="Chromosome 3"/>
</dbReference>
<dbReference type="InterPro" id="IPR014756">
    <property type="entry name" value="Ig_E-set"/>
</dbReference>
<feature type="signal peptide" evidence="1">
    <location>
        <begin position="1"/>
        <end position="17"/>
    </location>
</feature>
<proteinExistence type="predicted"/>
<reference evidence="3" key="2">
    <citation type="submission" date="2022-10" db="EMBL/GenBank/DDBJ databases">
        <authorList>
            <consortium name="ENA_rothamsted_submissions"/>
            <consortium name="culmorum"/>
            <person name="King R."/>
        </authorList>
    </citation>
    <scope>NUCLEOTIDE SEQUENCE</scope>
</reference>
<gene>
    <name evidence="3" type="ORF">CHIRRI_LOCUS12238</name>
</gene>
<dbReference type="Pfam" id="PF02221">
    <property type="entry name" value="E1_DerP2_DerF2"/>
    <property type="match status" value="1"/>
</dbReference>
<organism evidence="3 4">
    <name type="scientific">Chironomus riparius</name>
    <dbReference type="NCBI Taxonomy" id="315576"/>
    <lineage>
        <taxon>Eukaryota</taxon>
        <taxon>Metazoa</taxon>
        <taxon>Ecdysozoa</taxon>
        <taxon>Arthropoda</taxon>
        <taxon>Hexapoda</taxon>
        <taxon>Insecta</taxon>
        <taxon>Pterygota</taxon>
        <taxon>Neoptera</taxon>
        <taxon>Endopterygota</taxon>
        <taxon>Diptera</taxon>
        <taxon>Nematocera</taxon>
        <taxon>Chironomoidea</taxon>
        <taxon>Chironomidae</taxon>
        <taxon>Chironominae</taxon>
        <taxon>Chironomus</taxon>
    </lineage>
</organism>
<feature type="domain" description="MD-2-related lipid-recognition" evidence="2">
    <location>
        <begin position="19"/>
        <end position="150"/>
    </location>
</feature>
<sequence length="155" mass="17308">MKFIIAILCVLVHFVWAKVSPCATDKGPLPKSVTIANCDKDEVCDFVRGRSIIGDFEFEAKSDITALYPVVYMTLGNNRNLKAMSNAPEDRIIGCDWLLDGYKCPIAKGKSAVWRLNMPIHKMEDLSSGAIEVQMRSQDNSTHFCAVIWGNVYAF</sequence>
<dbReference type="SUPFAM" id="SSF81296">
    <property type="entry name" value="E set domains"/>
    <property type="match status" value="1"/>
</dbReference>
<dbReference type="InterPro" id="IPR003172">
    <property type="entry name" value="ML_dom"/>
</dbReference>
<keyword evidence="4" id="KW-1185">Reference proteome</keyword>
<evidence type="ECO:0000313" key="4">
    <source>
        <dbReference type="Proteomes" id="UP001153620"/>
    </source>
</evidence>
<accession>A0A9N9S504</accession>
<dbReference type="AlphaFoldDB" id="A0A9N9S504"/>
<dbReference type="OrthoDB" id="6489092at2759"/>
<evidence type="ECO:0000259" key="2">
    <source>
        <dbReference type="SMART" id="SM00737"/>
    </source>
</evidence>
<keyword evidence="1" id="KW-0732">Signal</keyword>
<name>A0A9N9S504_9DIPT</name>
<protein>
    <recommendedName>
        <fullName evidence="2">MD-2-related lipid-recognition domain-containing protein</fullName>
    </recommendedName>
</protein>
<dbReference type="SMART" id="SM00737">
    <property type="entry name" value="ML"/>
    <property type="match status" value="1"/>
</dbReference>
<feature type="chain" id="PRO_5040391457" description="MD-2-related lipid-recognition domain-containing protein" evidence="1">
    <location>
        <begin position="18"/>
        <end position="155"/>
    </location>
</feature>
<evidence type="ECO:0000256" key="1">
    <source>
        <dbReference type="SAM" id="SignalP"/>
    </source>
</evidence>
<reference evidence="3" key="1">
    <citation type="submission" date="2022-01" db="EMBL/GenBank/DDBJ databases">
        <authorList>
            <person name="King R."/>
        </authorList>
    </citation>
    <scope>NUCLEOTIDE SEQUENCE</scope>
</reference>
<evidence type="ECO:0000313" key="3">
    <source>
        <dbReference type="EMBL" id="CAG9809412.1"/>
    </source>
</evidence>
<dbReference type="Gene3D" id="2.60.40.770">
    <property type="match status" value="1"/>
</dbReference>
<dbReference type="EMBL" id="OU895879">
    <property type="protein sequence ID" value="CAG9809412.1"/>
    <property type="molecule type" value="Genomic_DNA"/>
</dbReference>